<protein>
    <recommendedName>
        <fullName evidence="1">LysR substrate-binding domain-containing protein</fullName>
    </recommendedName>
</protein>
<sequence>MALMELTLKHFGIAVLPVYMAKWPEAANNLVSVLPRWNLPSLTLCAIFSGQSHLTPKVRVMLDFLGEYIGTARDPRLHGCDSKGIFTD</sequence>
<dbReference type="Pfam" id="PF03466">
    <property type="entry name" value="LysR_substrate"/>
    <property type="match status" value="1"/>
</dbReference>
<feature type="domain" description="LysR substrate-binding" evidence="1">
    <location>
        <begin position="2"/>
        <end position="67"/>
    </location>
</feature>
<gene>
    <name evidence="2" type="ORF">GRAN_2308</name>
</gene>
<dbReference type="Gene3D" id="3.40.190.290">
    <property type="match status" value="1"/>
</dbReference>
<dbReference type="AlphaFoldDB" id="A0A4Q0T1N0"/>
<accession>A0A4Q0T1N0</accession>
<evidence type="ECO:0000259" key="1">
    <source>
        <dbReference type="Pfam" id="PF03466"/>
    </source>
</evidence>
<dbReference type="InterPro" id="IPR005119">
    <property type="entry name" value="LysR_subst-bd"/>
</dbReference>
<organism evidence="2 3">
    <name type="scientific">Granulicella sibirica</name>
    <dbReference type="NCBI Taxonomy" id="2479048"/>
    <lineage>
        <taxon>Bacteria</taxon>
        <taxon>Pseudomonadati</taxon>
        <taxon>Acidobacteriota</taxon>
        <taxon>Terriglobia</taxon>
        <taxon>Terriglobales</taxon>
        <taxon>Acidobacteriaceae</taxon>
        <taxon>Granulicella</taxon>
    </lineage>
</organism>
<comment type="caution">
    <text evidence="2">The sequence shown here is derived from an EMBL/GenBank/DDBJ whole genome shotgun (WGS) entry which is preliminary data.</text>
</comment>
<evidence type="ECO:0000313" key="3">
    <source>
        <dbReference type="Proteomes" id="UP000289437"/>
    </source>
</evidence>
<name>A0A4Q0T1N0_9BACT</name>
<dbReference type="EMBL" id="RDSM01000002">
    <property type="protein sequence ID" value="RXH55451.1"/>
    <property type="molecule type" value="Genomic_DNA"/>
</dbReference>
<reference evidence="3" key="2">
    <citation type="submission" date="2019-02" db="EMBL/GenBank/DDBJ databases">
        <title>Granulicella sibirica sp. nov., a psychrotolerant acidobacterium isolated from an organic soil layer in forested tundra, West Siberia.</title>
        <authorList>
            <person name="Oshkin I.Y."/>
            <person name="Kulichevskaya I.S."/>
            <person name="Rijpstra W.I.C."/>
            <person name="Sinninghe Damste J.S."/>
            <person name="Rakitin A.L."/>
            <person name="Ravin N.V."/>
            <person name="Dedysh S.N."/>
        </authorList>
    </citation>
    <scope>NUCLEOTIDE SEQUENCE [LARGE SCALE GENOMIC DNA]</scope>
    <source>
        <strain evidence="3">AF10</strain>
    </source>
</reference>
<proteinExistence type="predicted"/>
<dbReference type="Proteomes" id="UP000289437">
    <property type="component" value="Unassembled WGS sequence"/>
</dbReference>
<evidence type="ECO:0000313" key="2">
    <source>
        <dbReference type="EMBL" id="RXH55451.1"/>
    </source>
</evidence>
<keyword evidence="3" id="KW-1185">Reference proteome</keyword>
<dbReference type="SUPFAM" id="SSF53850">
    <property type="entry name" value="Periplasmic binding protein-like II"/>
    <property type="match status" value="1"/>
</dbReference>
<reference evidence="2 3" key="1">
    <citation type="submission" date="2018-11" db="EMBL/GenBank/DDBJ databases">
        <authorList>
            <person name="Mardanov A.V."/>
            <person name="Ravin N.V."/>
            <person name="Dedysh S.N."/>
        </authorList>
    </citation>
    <scope>NUCLEOTIDE SEQUENCE [LARGE SCALE GENOMIC DNA]</scope>
    <source>
        <strain evidence="2 3">AF10</strain>
    </source>
</reference>